<dbReference type="EMBL" id="CP017781">
    <property type="protein sequence ID" value="AOZ70680.1"/>
    <property type="molecule type" value="Genomic_DNA"/>
</dbReference>
<name>A0A1D9MFZ4_9RHOB</name>
<keyword evidence="3" id="KW-1185">Reference proteome</keyword>
<proteinExistence type="predicted"/>
<dbReference type="STRING" id="1850250.LPB142_16185"/>
<dbReference type="AlphaFoldDB" id="A0A1D9MFZ4"/>
<dbReference type="RefSeq" id="WP_071167001.1">
    <property type="nucleotide sequence ID" value="NZ_CP017781.1"/>
</dbReference>
<feature type="signal peptide" evidence="1">
    <location>
        <begin position="1"/>
        <end position="20"/>
    </location>
</feature>
<protein>
    <submittedName>
        <fullName evidence="2">Uncharacterized protein</fullName>
    </submittedName>
</protein>
<organism evidence="2 3">
    <name type="scientific">Rhodobacter xanthinilyticus</name>
    <dbReference type="NCBI Taxonomy" id="1850250"/>
    <lineage>
        <taxon>Bacteria</taxon>
        <taxon>Pseudomonadati</taxon>
        <taxon>Pseudomonadota</taxon>
        <taxon>Alphaproteobacteria</taxon>
        <taxon>Rhodobacterales</taxon>
        <taxon>Rhodobacter group</taxon>
        <taxon>Rhodobacter</taxon>
    </lineage>
</organism>
<gene>
    <name evidence="2" type="ORF">LPB142_16185</name>
</gene>
<keyword evidence="1" id="KW-0732">Signal</keyword>
<dbReference type="KEGG" id="rhp:LPB142_16185"/>
<dbReference type="Proteomes" id="UP000176562">
    <property type="component" value="Chromosome"/>
</dbReference>
<evidence type="ECO:0000313" key="2">
    <source>
        <dbReference type="EMBL" id="AOZ70680.1"/>
    </source>
</evidence>
<evidence type="ECO:0000256" key="1">
    <source>
        <dbReference type="SAM" id="SignalP"/>
    </source>
</evidence>
<feature type="chain" id="PRO_5009443620" evidence="1">
    <location>
        <begin position="21"/>
        <end position="137"/>
    </location>
</feature>
<accession>A0A1D9MFZ4</accession>
<evidence type="ECO:0000313" key="3">
    <source>
        <dbReference type="Proteomes" id="UP000176562"/>
    </source>
</evidence>
<reference evidence="2 3" key="1">
    <citation type="submission" date="2016-10" db="EMBL/GenBank/DDBJ databases">
        <title>Rhodobacter sp. LPB0142, isolated from sea water.</title>
        <authorList>
            <person name="Kim E."/>
            <person name="Yi H."/>
        </authorList>
    </citation>
    <scope>NUCLEOTIDE SEQUENCE [LARGE SCALE GENOMIC DNA]</scope>
    <source>
        <strain evidence="2 3">LPB0142</strain>
    </source>
</reference>
<sequence>MKTLALIGATLILTGSAAFAGTTTIEPGVQPVSSQAVPLVSGRAVSTVGNLLPPATRTSEVRKLIDSRPGSPEATGAAVILGETLAADLTSLPRLSGSQAMQIRLMLSQIIDAGLRTDPDCCAAMMALRNRLAAAGQ</sequence>